<dbReference type="InterPro" id="IPR020979">
    <property type="entry name" value="Uncharacterised_A0KLC6"/>
</dbReference>
<dbReference type="Pfam" id="PF12290">
    <property type="entry name" value="DUF3802"/>
    <property type="match status" value="1"/>
</dbReference>
<evidence type="ECO:0000313" key="1">
    <source>
        <dbReference type="EMBL" id="WDD98727.1"/>
    </source>
</evidence>
<dbReference type="RefSeq" id="WP_044833216.1">
    <property type="nucleotide sequence ID" value="NZ_CP059735.1"/>
</dbReference>
<dbReference type="EMBL" id="CP059735">
    <property type="protein sequence ID" value="WDD98727.1"/>
    <property type="molecule type" value="Genomic_DNA"/>
</dbReference>
<sequence>MVTNTQGYMHIIEYLTEHLSIFESSEEELTANPTPAKASHSSIMSMIEEELSEQIIMVCSQNTELTFNQRNMIIREVDEIVYDLEEILSGIINNQVTEEQLNFIVEFAGLIKNLFDTEINSPEFQSIE</sequence>
<keyword evidence="2" id="KW-1185">Reference proteome</keyword>
<proteinExistence type="predicted"/>
<dbReference type="AlphaFoldDB" id="A0AAE9YQC1"/>
<accession>A0AAE9YQC1</accession>
<organism evidence="1 2">
    <name type="scientific">Thalassomonas actiniarum</name>
    <dbReference type="NCBI Taxonomy" id="485447"/>
    <lineage>
        <taxon>Bacteria</taxon>
        <taxon>Pseudomonadati</taxon>
        <taxon>Pseudomonadota</taxon>
        <taxon>Gammaproteobacteria</taxon>
        <taxon>Alteromonadales</taxon>
        <taxon>Colwelliaceae</taxon>
        <taxon>Thalassomonas</taxon>
    </lineage>
</organism>
<dbReference type="KEGG" id="tact:SG35_026390"/>
<protein>
    <submittedName>
        <fullName evidence="1">DUF3802 family protein</fullName>
    </submittedName>
</protein>
<reference evidence="1 2" key="1">
    <citation type="journal article" date="2015" name="Genome Announc.">
        <title>Draft Genome Sequences of Marine Isolates of Thalassomonas viridans and Thalassomonas actiniarum.</title>
        <authorList>
            <person name="Olonade I."/>
            <person name="van Zyl L.J."/>
            <person name="Trindade M."/>
        </authorList>
    </citation>
    <scope>NUCLEOTIDE SEQUENCE [LARGE SCALE GENOMIC DNA]</scope>
    <source>
        <strain evidence="1 2">A5K-106</strain>
    </source>
</reference>
<name>A0AAE9YQC1_9GAMM</name>
<gene>
    <name evidence="1" type="ORF">SG35_026390</name>
</gene>
<dbReference type="Proteomes" id="UP000032568">
    <property type="component" value="Chromosome"/>
</dbReference>
<reference evidence="1 2" key="2">
    <citation type="journal article" date="2022" name="Mar. Drugs">
        <title>Bioassay-Guided Fractionation Leads to the Detection of Cholic Acid Generated by the Rare Thalassomonas sp.</title>
        <authorList>
            <person name="Pheiffer F."/>
            <person name="Schneider Y.K."/>
            <person name="Hansen E.H."/>
            <person name="Andersen J.H."/>
            <person name="Isaksson J."/>
            <person name="Busche T."/>
            <person name="R C."/>
            <person name="Kalinowski J."/>
            <person name="Zyl L.V."/>
            <person name="Trindade M."/>
        </authorList>
    </citation>
    <scope>NUCLEOTIDE SEQUENCE [LARGE SCALE GENOMIC DNA]</scope>
    <source>
        <strain evidence="1 2">A5K-106</strain>
    </source>
</reference>
<evidence type="ECO:0000313" key="2">
    <source>
        <dbReference type="Proteomes" id="UP000032568"/>
    </source>
</evidence>